<evidence type="ECO:0000256" key="2">
    <source>
        <dbReference type="ARBA" id="ARBA00022729"/>
    </source>
</evidence>
<dbReference type="PANTHER" id="PTHR11452">
    <property type="entry name" value="ALPHA-GALACTOSIDASE/ALPHA-N-ACETYLGALACTOSAMINIDASE"/>
    <property type="match status" value="1"/>
</dbReference>
<dbReference type="Gene3D" id="2.60.40.1180">
    <property type="entry name" value="Golgi alpha-mannosidase II"/>
    <property type="match status" value="1"/>
</dbReference>
<reference evidence="8 9" key="1">
    <citation type="submission" date="2019-04" db="EMBL/GenBank/DDBJ databases">
        <authorList>
            <person name="Van Vliet M D."/>
        </authorList>
    </citation>
    <scope>NUCLEOTIDE SEQUENCE [LARGE SCALE GENOMIC DNA]</scope>
    <source>
        <strain evidence="8 9">F21</strain>
    </source>
</reference>
<dbReference type="EMBL" id="CAAHFH010000001">
    <property type="protein sequence ID" value="VGO18860.1"/>
    <property type="molecule type" value="Genomic_DNA"/>
</dbReference>
<dbReference type="InterPro" id="IPR041233">
    <property type="entry name" value="Melibiase_C"/>
</dbReference>
<evidence type="ECO:0000256" key="6">
    <source>
        <dbReference type="SAM" id="SignalP"/>
    </source>
</evidence>
<dbReference type="CDD" id="cd14792">
    <property type="entry name" value="GH27"/>
    <property type="match status" value="1"/>
</dbReference>
<dbReference type="Gene3D" id="3.20.20.70">
    <property type="entry name" value="Aldolase class I"/>
    <property type="match status" value="1"/>
</dbReference>
<evidence type="ECO:0000256" key="3">
    <source>
        <dbReference type="ARBA" id="ARBA00022801"/>
    </source>
</evidence>
<dbReference type="AlphaFoldDB" id="A0A6C2UFA9"/>
<keyword evidence="9" id="KW-1185">Reference proteome</keyword>
<evidence type="ECO:0000313" key="9">
    <source>
        <dbReference type="Proteomes" id="UP000346198"/>
    </source>
</evidence>
<dbReference type="PRINTS" id="PR00740">
    <property type="entry name" value="GLHYDRLASE27"/>
</dbReference>
<feature type="domain" description="Alpha galactosidase C-terminal" evidence="7">
    <location>
        <begin position="454"/>
        <end position="527"/>
    </location>
</feature>
<keyword evidence="3 5" id="KW-0378">Hydrolase</keyword>
<evidence type="ECO:0000259" key="7">
    <source>
        <dbReference type="Pfam" id="PF17801"/>
    </source>
</evidence>
<evidence type="ECO:0000256" key="5">
    <source>
        <dbReference type="RuleBase" id="RU361168"/>
    </source>
</evidence>
<keyword evidence="5" id="KW-1015">Disulfide bond</keyword>
<dbReference type="Pfam" id="PF16499">
    <property type="entry name" value="Melibiase_2"/>
    <property type="match status" value="2"/>
</dbReference>
<dbReference type="Pfam" id="PF05345">
    <property type="entry name" value="He_PIG"/>
    <property type="match status" value="1"/>
</dbReference>
<dbReference type="Gene3D" id="2.60.40.10">
    <property type="entry name" value="Immunoglobulins"/>
    <property type="match status" value="1"/>
</dbReference>
<dbReference type="GO" id="GO:0016020">
    <property type="term" value="C:membrane"/>
    <property type="evidence" value="ECO:0007669"/>
    <property type="project" value="InterPro"/>
</dbReference>
<comment type="similarity">
    <text evidence="1 5">Belongs to the glycosyl hydrolase 27 family.</text>
</comment>
<sequence length="529" mass="58772">MKIAVRILAGCFVWVACSTALGAEVYSPKVEDGYYILTPAPVPAPEINGPEVFGVRPGSPFLYTIPAIGRRPVGFSVDGLPDGLNVDSDTGIISGTILSEQKKDYIVTLNAKNIFGADEKKLRISVGDEICLTPPMGWNSWNCWGNQVDQEKVLASARAMKEKGLINYGWTYINIDDAWQGARGGSFSAIQGDPAKFPDIKTMCDEVHAMGLKVGIYSSPWITTYAGRIGGSSNNKAGEWSREKHAADRETKRANFVVGEYTFDEQDAKQWAAWGIDYLKYDWNPNDPECTMRMATALKNSGRDIVYSLSNTAPLEYAKLYAKEVNCWRTAGDLKDRWDQDGAHLNVVEQWELHRTWIDEGERGGPGHFPDPDMLVVGNVIENNVGREPRASRLTPDEQYSHISLWSLWSAPLLIGCPIELMDEFTVRLLCNTEVLDIQQDEKAVPGKSVVVEENCEILVKDLANGDLAAGFFNKGPDMREMAIDLKELGFAEKVQIRDVWRQKEIGEYTGSFAANVPPHGVVLVRIKR</sequence>
<comment type="catalytic activity">
    <reaction evidence="5">
        <text>Hydrolysis of terminal, non-reducing alpha-D-galactose residues in alpha-D-galactosides, including galactose oligosaccharides, galactomannans and galactolipids.</text>
        <dbReference type="EC" id="3.2.1.22"/>
    </reaction>
</comment>
<dbReference type="PROSITE" id="PS51257">
    <property type="entry name" value="PROKAR_LIPOPROTEIN"/>
    <property type="match status" value="1"/>
</dbReference>
<organism evidence="8 9">
    <name type="scientific">Pontiella sulfatireligans</name>
    <dbReference type="NCBI Taxonomy" id="2750658"/>
    <lineage>
        <taxon>Bacteria</taxon>
        <taxon>Pseudomonadati</taxon>
        <taxon>Kiritimatiellota</taxon>
        <taxon>Kiritimatiellia</taxon>
        <taxon>Kiritimatiellales</taxon>
        <taxon>Pontiellaceae</taxon>
        <taxon>Pontiella</taxon>
    </lineage>
</organism>
<evidence type="ECO:0000256" key="4">
    <source>
        <dbReference type="ARBA" id="ARBA00023295"/>
    </source>
</evidence>
<dbReference type="Pfam" id="PF17801">
    <property type="entry name" value="Melibiase_C"/>
    <property type="match status" value="1"/>
</dbReference>
<dbReference type="SUPFAM" id="SSF51011">
    <property type="entry name" value="Glycosyl hydrolase domain"/>
    <property type="match status" value="1"/>
</dbReference>
<dbReference type="InterPro" id="IPR013780">
    <property type="entry name" value="Glyco_hydro_b"/>
</dbReference>
<feature type="chain" id="PRO_5025494104" description="Alpha-galactosidase" evidence="6">
    <location>
        <begin position="23"/>
        <end position="529"/>
    </location>
</feature>
<dbReference type="PANTHER" id="PTHR11452:SF75">
    <property type="entry name" value="ALPHA-GALACTOSIDASE MEL1"/>
    <property type="match status" value="1"/>
</dbReference>
<evidence type="ECO:0000256" key="1">
    <source>
        <dbReference type="ARBA" id="ARBA00009743"/>
    </source>
</evidence>
<dbReference type="SUPFAM" id="SSF51445">
    <property type="entry name" value="(Trans)glycosidases"/>
    <property type="match status" value="1"/>
</dbReference>
<dbReference type="SUPFAM" id="SSF49313">
    <property type="entry name" value="Cadherin-like"/>
    <property type="match status" value="1"/>
</dbReference>
<keyword evidence="2 6" id="KW-0732">Signal</keyword>
<dbReference type="InterPro" id="IPR013783">
    <property type="entry name" value="Ig-like_fold"/>
</dbReference>
<dbReference type="InterPro" id="IPR015919">
    <property type="entry name" value="Cadherin-like_sf"/>
</dbReference>
<dbReference type="RefSeq" id="WP_136060310.1">
    <property type="nucleotide sequence ID" value="NZ_CAAHFH010000001.1"/>
</dbReference>
<gene>
    <name evidence="8" type="primary">agaA_2</name>
    <name evidence="8" type="ORF">SCARR_00913</name>
</gene>
<keyword evidence="4 5" id="KW-0326">Glycosidase</keyword>
<feature type="signal peptide" evidence="6">
    <location>
        <begin position="1"/>
        <end position="22"/>
    </location>
</feature>
<dbReference type="InterPro" id="IPR002241">
    <property type="entry name" value="Glyco_hydro_27"/>
</dbReference>
<proteinExistence type="inferred from homology"/>
<dbReference type="InterPro" id="IPR017853">
    <property type="entry name" value="GH"/>
</dbReference>
<dbReference type="GO" id="GO:0005975">
    <property type="term" value="P:carbohydrate metabolic process"/>
    <property type="evidence" value="ECO:0007669"/>
    <property type="project" value="InterPro"/>
</dbReference>
<protein>
    <recommendedName>
        <fullName evidence="5">Alpha-galactosidase</fullName>
        <ecNumber evidence="5">3.2.1.22</ecNumber>
    </recommendedName>
    <alternativeName>
        <fullName evidence="5">Melibiase</fullName>
    </alternativeName>
</protein>
<dbReference type="Proteomes" id="UP000346198">
    <property type="component" value="Unassembled WGS sequence"/>
</dbReference>
<evidence type="ECO:0000313" key="8">
    <source>
        <dbReference type="EMBL" id="VGO18860.1"/>
    </source>
</evidence>
<dbReference type="GO" id="GO:0004557">
    <property type="term" value="F:alpha-galactosidase activity"/>
    <property type="evidence" value="ECO:0007669"/>
    <property type="project" value="UniProtKB-EC"/>
</dbReference>
<dbReference type="GO" id="GO:0005509">
    <property type="term" value="F:calcium ion binding"/>
    <property type="evidence" value="ECO:0007669"/>
    <property type="project" value="InterPro"/>
</dbReference>
<name>A0A6C2UFA9_9BACT</name>
<dbReference type="EC" id="3.2.1.22" evidence="5"/>
<dbReference type="InterPro" id="IPR013785">
    <property type="entry name" value="Aldolase_TIM"/>
</dbReference>
<accession>A0A6C2UFA9</accession>